<keyword evidence="1" id="KW-1133">Transmembrane helix</keyword>
<dbReference type="RefSeq" id="WP_093200072.1">
    <property type="nucleotide sequence ID" value="NZ_FNGS01000003.1"/>
</dbReference>
<name>A0A1G9MGV6_9BACT</name>
<evidence type="ECO:0000256" key="1">
    <source>
        <dbReference type="SAM" id="Phobius"/>
    </source>
</evidence>
<evidence type="ECO:0000313" key="3">
    <source>
        <dbReference type="Proteomes" id="UP000198901"/>
    </source>
</evidence>
<dbReference type="EMBL" id="FNGS01000003">
    <property type="protein sequence ID" value="SDL72895.1"/>
    <property type="molecule type" value="Genomic_DNA"/>
</dbReference>
<dbReference type="OrthoDB" id="8372040at2"/>
<dbReference type="AlphaFoldDB" id="A0A1G9MGV6"/>
<organism evidence="2 3">
    <name type="scientific">Siphonobacter aquaeclarae</name>
    <dbReference type="NCBI Taxonomy" id="563176"/>
    <lineage>
        <taxon>Bacteria</taxon>
        <taxon>Pseudomonadati</taxon>
        <taxon>Bacteroidota</taxon>
        <taxon>Cytophagia</taxon>
        <taxon>Cytophagales</taxon>
        <taxon>Cytophagaceae</taxon>
        <taxon>Siphonobacter</taxon>
    </lineage>
</organism>
<feature type="transmembrane region" description="Helical" evidence="1">
    <location>
        <begin position="72"/>
        <end position="91"/>
    </location>
</feature>
<protein>
    <recommendedName>
        <fullName evidence="4">Holin</fullName>
    </recommendedName>
</protein>
<reference evidence="2 3" key="1">
    <citation type="submission" date="2016-10" db="EMBL/GenBank/DDBJ databases">
        <authorList>
            <person name="de Groot N.N."/>
        </authorList>
    </citation>
    <scope>NUCLEOTIDE SEQUENCE [LARGE SCALE GENOMIC DNA]</scope>
    <source>
        <strain evidence="2 3">DSM 21668</strain>
    </source>
</reference>
<feature type="transmembrane region" description="Helical" evidence="1">
    <location>
        <begin position="12"/>
        <end position="30"/>
    </location>
</feature>
<feature type="transmembrane region" description="Helical" evidence="1">
    <location>
        <begin position="42"/>
        <end position="60"/>
    </location>
</feature>
<gene>
    <name evidence="2" type="ORF">SAMN04488090_1577</name>
</gene>
<sequence>MNEIKQFLIEMGLSLTAVAAGFAGAVAAIYQSEQRLSLRKVTGMLIVGMLASGYLTPFLSKWVNISPSFQNVLSFLVGMTGMHIVGGILKIGQHFEQNPVRTMKNLQSGQSLEEPGDEPTYS</sequence>
<dbReference type="Proteomes" id="UP000198901">
    <property type="component" value="Unassembled WGS sequence"/>
</dbReference>
<keyword evidence="1" id="KW-0472">Membrane</keyword>
<accession>A0A1G9MGV6</accession>
<keyword evidence="3" id="KW-1185">Reference proteome</keyword>
<keyword evidence="1" id="KW-0812">Transmembrane</keyword>
<evidence type="ECO:0008006" key="4">
    <source>
        <dbReference type="Google" id="ProtNLM"/>
    </source>
</evidence>
<proteinExistence type="predicted"/>
<evidence type="ECO:0000313" key="2">
    <source>
        <dbReference type="EMBL" id="SDL72895.1"/>
    </source>
</evidence>